<dbReference type="Proteomes" id="UP000231586">
    <property type="component" value="Unassembled WGS sequence"/>
</dbReference>
<dbReference type="EMBL" id="PGTZ01000009">
    <property type="protein sequence ID" value="PJI90917.1"/>
    <property type="molecule type" value="Genomic_DNA"/>
</dbReference>
<dbReference type="SMART" id="SM00287">
    <property type="entry name" value="SH3b"/>
    <property type="match status" value="2"/>
</dbReference>
<dbReference type="Pfam" id="PF08239">
    <property type="entry name" value="SH3_3"/>
    <property type="match status" value="1"/>
</dbReference>
<dbReference type="PANTHER" id="PTHR21666:SF270">
    <property type="entry name" value="MUREIN HYDROLASE ACTIVATOR ENVC"/>
    <property type="match status" value="1"/>
</dbReference>
<dbReference type="Gene3D" id="2.70.70.10">
    <property type="entry name" value="Glucose Permease (Domain IIA)"/>
    <property type="match status" value="1"/>
</dbReference>
<dbReference type="InterPro" id="IPR003646">
    <property type="entry name" value="SH3-like_bac-type"/>
</dbReference>
<accession>A0A2M8WJ04</accession>
<protein>
    <submittedName>
        <fullName evidence="2">SH3 domain-containing protein</fullName>
    </submittedName>
</protein>
<dbReference type="GO" id="GO:0004222">
    <property type="term" value="F:metalloendopeptidase activity"/>
    <property type="evidence" value="ECO:0007669"/>
    <property type="project" value="TreeGrafter"/>
</dbReference>
<dbReference type="InterPro" id="IPR050570">
    <property type="entry name" value="Cell_wall_metabolism_enzyme"/>
</dbReference>
<evidence type="ECO:0000259" key="1">
    <source>
        <dbReference type="SMART" id="SM00287"/>
    </source>
</evidence>
<evidence type="ECO:0000313" key="2">
    <source>
        <dbReference type="EMBL" id="PJI90917.1"/>
    </source>
</evidence>
<feature type="domain" description="SH3b" evidence="1">
    <location>
        <begin position="203"/>
        <end position="267"/>
    </location>
</feature>
<dbReference type="InterPro" id="IPR016047">
    <property type="entry name" value="M23ase_b-sheet_dom"/>
</dbReference>
<dbReference type="PANTHER" id="PTHR21666">
    <property type="entry name" value="PEPTIDASE-RELATED"/>
    <property type="match status" value="1"/>
</dbReference>
<dbReference type="SUPFAM" id="SSF51261">
    <property type="entry name" value="Duplicated hybrid motif"/>
    <property type="match status" value="1"/>
</dbReference>
<name>A0A2M8WJ04_9MICO</name>
<dbReference type="InterPro" id="IPR011055">
    <property type="entry name" value="Dup_hybrid_motif"/>
</dbReference>
<evidence type="ECO:0000313" key="3">
    <source>
        <dbReference type="Proteomes" id="UP000231586"/>
    </source>
</evidence>
<dbReference type="RefSeq" id="WP_100350327.1">
    <property type="nucleotide sequence ID" value="NZ_PGTZ01000009.1"/>
</dbReference>
<dbReference type="CDD" id="cd12797">
    <property type="entry name" value="M23_peptidase"/>
    <property type="match status" value="1"/>
</dbReference>
<sequence>MEPQTPSARTTPRTAPALLAALAAAAAGLLALVGTLVAPPAEGATRVVLPLRAETFSTSSMYGPRCLPVADASAWHLGVDLEAQYGAPIYAVAAGTVTHAVDPTGGEAGYVMIRHTINGIRYDTVYLHMEDATRYVHAGQKVAAGQRIALVGSSGPATSPHLHLEVWKGGWGATAVNPVTFFVGHGVSLGAARIFDQGVRIPATCTYYATARLNVRSAASSTARVVRTVAQGTAMRSQPGKKTNGFVPVTVGSTHGWVSASYVSPTSTSWHPTYVTRQTTFLRKGPGLQYATVRKVAAGTRITTVYAVIGDWRDVSVGGVRGLVKITTLRLG</sequence>
<dbReference type="Gene3D" id="2.30.30.40">
    <property type="entry name" value="SH3 Domains"/>
    <property type="match status" value="1"/>
</dbReference>
<feature type="domain" description="SH3b" evidence="1">
    <location>
        <begin position="273"/>
        <end position="332"/>
    </location>
</feature>
<keyword evidence="3" id="KW-1185">Reference proteome</keyword>
<comment type="caution">
    <text evidence="2">The sequence shown here is derived from an EMBL/GenBank/DDBJ whole genome shotgun (WGS) entry which is preliminary data.</text>
</comment>
<proteinExistence type="predicted"/>
<dbReference type="OrthoDB" id="1099523at2"/>
<dbReference type="AlphaFoldDB" id="A0A2M8WJ04"/>
<gene>
    <name evidence="2" type="ORF">CLV34_2173</name>
</gene>
<dbReference type="Pfam" id="PF01551">
    <property type="entry name" value="Peptidase_M23"/>
    <property type="match status" value="1"/>
</dbReference>
<organism evidence="2 3">
    <name type="scientific">Luteimicrobium subarcticum</name>
    <dbReference type="NCBI Taxonomy" id="620910"/>
    <lineage>
        <taxon>Bacteria</taxon>
        <taxon>Bacillati</taxon>
        <taxon>Actinomycetota</taxon>
        <taxon>Actinomycetes</taxon>
        <taxon>Micrococcales</taxon>
        <taxon>Luteimicrobium</taxon>
    </lineage>
</organism>
<reference evidence="2 3" key="1">
    <citation type="submission" date="2017-11" db="EMBL/GenBank/DDBJ databases">
        <title>Genomic Encyclopedia of Archaeal and Bacterial Type Strains, Phase II (KMG-II): From Individual Species to Whole Genera.</title>
        <authorList>
            <person name="Goeker M."/>
        </authorList>
    </citation>
    <scope>NUCLEOTIDE SEQUENCE [LARGE SCALE GENOMIC DNA]</scope>
    <source>
        <strain evidence="2 3">DSM 22413</strain>
    </source>
</reference>